<dbReference type="RefSeq" id="WP_169250329.1">
    <property type="nucleotide sequence ID" value="NZ_SPMZ01000075.1"/>
</dbReference>
<evidence type="ECO:0000313" key="3">
    <source>
        <dbReference type="Proteomes" id="UP000760480"/>
    </source>
</evidence>
<comment type="caution">
    <text evidence="2">The sequence shown here is derived from an EMBL/GenBank/DDBJ whole genome shotgun (WGS) entry which is preliminary data.</text>
</comment>
<organism evidence="2 3">
    <name type="scientific">Candidatus Competibacter phosphatis</name>
    <dbReference type="NCBI Taxonomy" id="221280"/>
    <lineage>
        <taxon>Bacteria</taxon>
        <taxon>Pseudomonadati</taxon>
        <taxon>Pseudomonadota</taxon>
        <taxon>Gammaproteobacteria</taxon>
        <taxon>Candidatus Competibacteraceae</taxon>
        <taxon>Candidatus Competibacter</taxon>
    </lineage>
</organism>
<reference evidence="2 3" key="1">
    <citation type="submission" date="2019-03" db="EMBL/GenBank/DDBJ databases">
        <title>Metabolic reconstructions from genomes of highly enriched 'Candidatus Accumulibacter' and 'Candidatus Competibacter' bioreactor populations.</title>
        <authorList>
            <person name="Annavajhala M.K."/>
            <person name="Welles L."/>
            <person name="Abbas B."/>
            <person name="Sorokin D."/>
            <person name="Park H."/>
            <person name="Van Loosdrecht M."/>
            <person name="Chandran K."/>
        </authorList>
    </citation>
    <scope>NUCLEOTIDE SEQUENCE [LARGE SCALE GENOMIC DNA]</scope>
    <source>
        <strain evidence="2 3">SBR_G</strain>
    </source>
</reference>
<gene>
    <name evidence="2" type="ORF">E4P82_18820</name>
</gene>
<feature type="compositionally biased region" description="Basic residues" evidence="1">
    <location>
        <begin position="74"/>
        <end position="87"/>
    </location>
</feature>
<protein>
    <recommendedName>
        <fullName evidence="4">Helix-turn-helix domain-containing protein</fullName>
    </recommendedName>
</protein>
<dbReference type="Proteomes" id="UP000760480">
    <property type="component" value="Unassembled WGS sequence"/>
</dbReference>
<accession>A0ABX1TRC4</accession>
<sequence>MSDENQDSIQSLNKCLAEMPETGPQLSKRKTVALLASAIQQARDKGHTLKQIAQQLQKNGFDISYATLRNALPRQKKARSRPKKPRAAAKTDPQTPIVTSLSGAAARERATTVREVAPVKSPPATPDPSPPVVFPPGASCVFTADGCFIPAPDSDDL</sequence>
<evidence type="ECO:0000313" key="2">
    <source>
        <dbReference type="EMBL" id="NMQ21064.1"/>
    </source>
</evidence>
<keyword evidence="3" id="KW-1185">Reference proteome</keyword>
<dbReference type="EMBL" id="SPMZ01000075">
    <property type="protein sequence ID" value="NMQ21064.1"/>
    <property type="molecule type" value="Genomic_DNA"/>
</dbReference>
<evidence type="ECO:0008006" key="4">
    <source>
        <dbReference type="Google" id="ProtNLM"/>
    </source>
</evidence>
<feature type="region of interest" description="Disordered" evidence="1">
    <location>
        <begin position="70"/>
        <end position="106"/>
    </location>
</feature>
<feature type="region of interest" description="Disordered" evidence="1">
    <location>
        <begin position="1"/>
        <end position="26"/>
    </location>
</feature>
<feature type="compositionally biased region" description="Polar residues" evidence="1">
    <location>
        <begin position="92"/>
        <end position="102"/>
    </location>
</feature>
<name>A0ABX1TRC4_9GAMM</name>
<evidence type="ECO:0000256" key="1">
    <source>
        <dbReference type="SAM" id="MobiDB-lite"/>
    </source>
</evidence>
<proteinExistence type="predicted"/>